<dbReference type="InParanoid" id="A0A1Y2GAV3"/>
<comment type="caution">
    <text evidence="1">The sequence shown here is derived from an EMBL/GenBank/DDBJ whole genome shotgun (WGS) entry which is preliminary data.</text>
</comment>
<dbReference type="EMBL" id="MCFF01000049">
    <property type="protein sequence ID" value="ORZ05747.1"/>
    <property type="molecule type" value="Genomic_DNA"/>
</dbReference>
<sequence length="119" mass="13471">MSSSCDHKLISERIKCVGTNLASVFLDANVLAIGINYQIHTYTHQTTAKNHHSRFCSPSIHKALRNITINKALSRLTSTLYAVYGDDFFECSLWYLNAIVSNLPFMRELVFICQSLLLT</sequence>
<keyword evidence="2" id="KW-1185">Reference proteome</keyword>
<accession>A0A1Y2GAV3</accession>
<reference evidence="1 2" key="1">
    <citation type="submission" date="2016-07" db="EMBL/GenBank/DDBJ databases">
        <title>Pervasive Adenine N6-methylation of Active Genes in Fungi.</title>
        <authorList>
            <consortium name="DOE Joint Genome Institute"/>
            <person name="Mondo S.J."/>
            <person name="Dannebaum R.O."/>
            <person name="Kuo R.C."/>
            <person name="Labutti K."/>
            <person name="Haridas S."/>
            <person name="Kuo A."/>
            <person name="Salamov A."/>
            <person name="Ahrendt S.R."/>
            <person name="Lipzen A."/>
            <person name="Sullivan W."/>
            <person name="Andreopoulos W.B."/>
            <person name="Clum A."/>
            <person name="Lindquist E."/>
            <person name="Daum C."/>
            <person name="Ramamoorthy G.K."/>
            <person name="Gryganskyi A."/>
            <person name="Culley D."/>
            <person name="Magnuson J.K."/>
            <person name="James T.Y."/>
            <person name="O'Malley M.A."/>
            <person name="Stajich J.E."/>
            <person name="Spatafora J.W."/>
            <person name="Visel A."/>
            <person name="Grigoriev I.V."/>
        </authorList>
    </citation>
    <scope>NUCLEOTIDE SEQUENCE [LARGE SCALE GENOMIC DNA]</scope>
    <source>
        <strain evidence="1 2">NRRL 3116</strain>
    </source>
</reference>
<dbReference type="AlphaFoldDB" id="A0A1Y2GAV3"/>
<protein>
    <submittedName>
        <fullName evidence="1">Uncharacterized protein</fullName>
    </submittedName>
</protein>
<name>A0A1Y2GAV3_9FUNG</name>
<evidence type="ECO:0000313" key="2">
    <source>
        <dbReference type="Proteomes" id="UP000193648"/>
    </source>
</evidence>
<dbReference type="Proteomes" id="UP000193648">
    <property type="component" value="Unassembled WGS sequence"/>
</dbReference>
<dbReference type="RefSeq" id="XP_021877234.1">
    <property type="nucleotide sequence ID" value="XM_022026865.1"/>
</dbReference>
<organism evidence="1 2">
    <name type="scientific">Lobosporangium transversale</name>
    <dbReference type="NCBI Taxonomy" id="64571"/>
    <lineage>
        <taxon>Eukaryota</taxon>
        <taxon>Fungi</taxon>
        <taxon>Fungi incertae sedis</taxon>
        <taxon>Mucoromycota</taxon>
        <taxon>Mortierellomycotina</taxon>
        <taxon>Mortierellomycetes</taxon>
        <taxon>Mortierellales</taxon>
        <taxon>Mortierellaceae</taxon>
        <taxon>Lobosporangium</taxon>
    </lineage>
</organism>
<dbReference type="GeneID" id="33568708"/>
<proteinExistence type="predicted"/>
<evidence type="ECO:0000313" key="1">
    <source>
        <dbReference type="EMBL" id="ORZ05747.1"/>
    </source>
</evidence>
<gene>
    <name evidence="1" type="ORF">BCR41DRAFT_374380</name>
</gene>